<dbReference type="GO" id="GO:0016491">
    <property type="term" value="F:oxidoreductase activity"/>
    <property type="evidence" value="ECO:0007669"/>
    <property type="project" value="InterPro"/>
</dbReference>
<dbReference type="Proteomes" id="UP000326207">
    <property type="component" value="Unassembled WGS sequence"/>
</dbReference>
<evidence type="ECO:0000313" key="2">
    <source>
        <dbReference type="EMBL" id="KAB7512806.1"/>
    </source>
</evidence>
<evidence type="ECO:0000313" key="7">
    <source>
        <dbReference type="Proteomes" id="UP000326865"/>
    </source>
</evidence>
<dbReference type="Proteomes" id="UP000326865">
    <property type="component" value="Unassembled WGS sequence"/>
</dbReference>
<dbReference type="AlphaFoldDB" id="A0A5N5U4R0"/>
<sequence>MPPAVGDTRPEFTALYCDGETFRERKAHDLLDDGGVLVFAGFAFNAINENWWKQYARTGWDEFDVPVVPVVRDGPYAVNAFLRDIDVPFDAVADVEGTVADAYDLLVEREGMAGTRTARRSVFVVDETGDIQFRWLADDWISPVPREEIEDAVAGLA</sequence>
<feature type="domain" description="Alkyl hydroperoxide reductase subunit C/ Thiol specific antioxidant" evidence="1">
    <location>
        <begin position="5"/>
        <end position="133"/>
    </location>
</feature>
<dbReference type="Pfam" id="PF00578">
    <property type="entry name" value="AhpC-TSA"/>
    <property type="match status" value="1"/>
</dbReference>
<dbReference type="SUPFAM" id="SSF52833">
    <property type="entry name" value="Thioredoxin-like"/>
    <property type="match status" value="1"/>
</dbReference>
<dbReference type="EMBL" id="QJOW01000008">
    <property type="protein sequence ID" value="KAB7512921.1"/>
    <property type="molecule type" value="Genomic_DNA"/>
</dbReference>
<gene>
    <name evidence="2" type="ORF">DM867_11440</name>
    <name evidence="3" type="ORF">DMP03_13285</name>
    <name evidence="4" type="ORF">DP108_11585</name>
</gene>
<dbReference type="OrthoDB" id="165617at2157"/>
<dbReference type="Gene3D" id="3.40.30.10">
    <property type="entry name" value="Glutaredoxin"/>
    <property type="match status" value="1"/>
</dbReference>
<accession>A0A5N5U973</accession>
<organism evidence="3 6">
    <name type="scientific">Halosegnis rubeus</name>
    <dbReference type="NCBI Taxonomy" id="2212850"/>
    <lineage>
        <taxon>Archaea</taxon>
        <taxon>Methanobacteriati</taxon>
        <taxon>Methanobacteriota</taxon>
        <taxon>Stenosarchaea group</taxon>
        <taxon>Halobacteria</taxon>
        <taxon>Halobacteriales</taxon>
        <taxon>Natronomonadaceae</taxon>
        <taxon>Halosegnis</taxon>
    </lineage>
</organism>
<dbReference type="RefSeq" id="WP_152121032.1">
    <property type="nucleotide sequence ID" value="NZ_QJOW01000008.1"/>
</dbReference>
<name>A0A5N5U4R0_9EURY</name>
<comment type="caution">
    <text evidence="3">The sequence shown here is derived from an EMBL/GenBank/DDBJ whole genome shotgun (WGS) entry which is preliminary data.</text>
</comment>
<evidence type="ECO:0000313" key="6">
    <source>
        <dbReference type="Proteomes" id="UP000326302"/>
    </source>
</evidence>
<evidence type="ECO:0000313" key="3">
    <source>
        <dbReference type="EMBL" id="KAB7512921.1"/>
    </source>
</evidence>
<evidence type="ECO:0000259" key="1">
    <source>
        <dbReference type="Pfam" id="PF00578"/>
    </source>
</evidence>
<dbReference type="Proteomes" id="UP000326302">
    <property type="component" value="Unassembled WGS sequence"/>
</dbReference>
<dbReference type="GO" id="GO:0016209">
    <property type="term" value="F:antioxidant activity"/>
    <property type="evidence" value="ECO:0007669"/>
    <property type="project" value="InterPro"/>
</dbReference>
<dbReference type="InterPro" id="IPR000866">
    <property type="entry name" value="AhpC/TSA"/>
</dbReference>
<dbReference type="InterPro" id="IPR036249">
    <property type="entry name" value="Thioredoxin-like_sf"/>
</dbReference>
<evidence type="ECO:0000313" key="5">
    <source>
        <dbReference type="Proteomes" id="UP000326207"/>
    </source>
</evidence>
<evidence type="ECO:0000313" key="4">
    <source>
        <dbReference type="EMBL" id="KAB7515058.1"/>
    </source>
</evidence>
<protein>
    <submittedName>
        <fullName evidence="3">Redoxin domain-containing protein</fullName>
    </submittedName>
</protein>
<accession>A0A5N5U2L1</accession>
<dbReference type="EMBL" id="QMDY01000008">
    <property type="protein sequence ID" value="KAB7515058.1"/>
    <property type="molecule type" value="Genomic_DNA"/>
</dbReference>
<dbReference type="EMBL" id="QKKZ01000006">
    <property type="protein sequence ID" value="KAB7512806.1"/>
    <property type="molecule type" value="Genomic_DNA"/>
</dbReference>
<reference evidence="5 6" key="1">
    <citation type="submission" date="2019-10" db="EMBL/GenBank/DDBJ databases">
        <title>Unraveling microbial dark matter from salterns through culturing: the case of the genus Halosegnis.</title>
        <authorList>
            <person name="Duran-Viseras A."/>
            <person name="Andrei A.-S."/>
            <person name="Vera-Gargallo B."/>
            <person name="Ghai R."/>
            <person name="Sanchez-Porro C."/>
            <person name="Ventosa A."/>
        </authorList>
    </citation>
    <scope>NUCLEOTIDE SEQUENCE [LARGE SCALE GENOMIC DNA]</scope>
    <source>
        <strain evidence="3 6">F17-44</strain>
        <strain evidence="2 7">F18-79</strain>
        <strain evidence="4 5">F19-13</strain>
    </source>
</reference>
<accession>A0A5N5U4R0</accession>
<keyword evidence="7" id="KW-1185">Reference proteome</keyword>
<proteinExistence type="predicted"/>